<dbReference type="Ensembl" id="ENSPKIT00000000165.1">
    <property type="protein sequence ID" value="ENSPKIP00000019569.1"/>
    <property type="gene ID" value="ENSPKIG00000004681.1"/>
</dbReference>
<dbReference type="SMART" id="SM00256">
    <property type="entry name" value="FBOX"/>
    <property type="match status" value="1"/>
</dbReference>
<reference evidence="3" key="2">
    <citation type="submission" date="2025-09" db="UniProtKB">
        <authorList>
            <consortium name="Ensembl"/>
        </authorList>
    </citation>
    <scope>IDENTIFICATION</scope>
</reference>
<dbReference type="InterPro" id="IPR036047">
    <property type="entry name" value="F-box-like_dom_sf"/>
</dbReference>
<dbReference type="PROSITE" id="PS50181">
    <property type="entry name" value="FBOX"/>
    <property type="match status" value="1"/>
</dbReference>
<protein>
    <submittedName>
        <fullName evidence="3">F-box protein 48</fullName>
    </submittedName>
</protein>
<dbReference type="Pfam" id="PF12937">
    <property type="entry name" value="F-box-like"/>
    <property type="match status" value="1"/>
</dbReference>
<keyword evidence="4" id="KW-1185">Reference proteome</keyword>
<dbReference type="STRING" id="1676925.ENSPKIP00000019569"/>
<comment type="pathway">
    <text evidence="1">Protein modification; protein ubiquitination.</text>
</comment>
<evidence type="ECO:0000256" key="1">
    <source>
        <dbReference type="RuleBase" id="RU369085"/>
    </source>
</evidence>
<dbReference type="Proteomes" id="UP000261540">
    <property type="component" value="Unplaced"/>
</dbReference>
<feature type="domain" description="F-box" evidence="2">
    <location>
        <begin position="30"/>
        <end position="77"/>
    </location>
</feature>
<evidence type="ECO:0000313" key="4">
    <source>
        <dbReference type="Proteomes" id="UP000261540"/>
    </source>
</evidence>
<accession>A0A3B3RM64</accession>
<dbReference type="GO" id="GO:0016567">
    <property type="term" value="P:protein ubiquitination"/>
    <property type="evidence" value="ECO:0007669"/>
    <property type="project" value="UniProtKB-UniRule"/>
</dbReference>
<dbReference type="InterPro" id="IPR001810">
    <property type="entry name" value="F-box_dom"/>
</dbReference>
<dbReference type="GO" id="GO:0031146">
    <property type="term" value="P:SCF-dependent proteasomal ubiquitin-dependent protein catabolic process"/>
    <property type="evidence" value="ECO:0007669"/>
    <property type="project" value="UniProtKB-UniRule"/>
</dbReference>
<dbReference type="GO" id="GO:0019005">
    <property type="term" value="C:SCF ubiquitin ligase complex"/>
    <property type="evidence" value="ECO:0007669"/>
    <property type="project" value="UniProtKB-UniRule"/>
</dbReference>
<evidence type="ECO:0000313" key="3">
    <source>
        <dbReference type="Ensembl" id="ENSPKIP00000019569.1"/>
    </source>
</evidence>
<sequence>MQYVSKWNPNSHHFSEGSSTLILVKEHFGRNFAESLPMEMSLKIFSKLDIRSLCSAAITCKLWNRIIENSDYLWRTHCLTVRGVCQREVDGDRGSGLSWKVTLVRNYRKGYVKREWLRGRFSNIRCVEDLPDRSMCVLDAESWVTYMKCGEVQGADCSIWRWGF</sequence>
<dbReference type="CDD" id="cd22113">
    <property type="entry name" value="F-box_FBXO48"/>
    <property type="match status" value="1"/>
</dbReference>
<dbReference type="GeneTree" id="ENSGT00390000012248"/>
<proteinExistence type="predicted"/>
<name>A0A3B3RM64_9TELE</name>
<dbReference type="Gene3D" id="1.20.1280.50">
    <property type="match status" value="1"/>
</dbReference>
<dbReference type="PANTHER" id="PTHR12874">
    <property type="entry name" value="F-BOX ONLY PROTEIN 48-RELATED"/>
    <property type="match status" value="1"/>
</dbReference>
<reference evidence="3" key="1">
    <citation type="submission" date="2025-08" db="UniProtKB">
        <authorList>
            <consortium name="Ensembl"/>
        </authorList>
    </citation>
    <scope>IDENTIFICATION</scope>
</reference>
<dbReference type="AlphaFoldDB" id="A0A3B3RM64"/>
<dbReference type="GO" id="GO:0005737">
    <property type="term" value="C:cytoplasm"/>
    <property type="evidence" value="ECO:0007669"/>
    <property type="project" value="TreeGrafter"/>
</dbReference>
<organism evidence="3 4">
    <name type="scientific">Paramormyrops kingsleyae</name>
    <dbReference type="NCBI Taxonomy" id="1676925"/>
    <lineage>
        <taxon>Eukaryota</taxon>
        <taxon>Metazoa</taxon>
        <taxon>Chordata</taxon>
        <taxon>Craniata</taxon>
        <taxon>Vertebrata</taxon>
        <taxon>Euteleostomi</taxon>
        <taxon>Actinopterygii</taxon>
        <taxon>Neopterygii</taxon>
        <taxon>Teleostei</taxon>
        <taxon>Osteoglossocephala</taxon>
        <taxon>Osteoglossomorpha</taxon>
        <taxon>Osteoglossiformes</taxon>
        <taxon>Mormyridae</taxon>
        <taxon>Paramormyrops</taxon>
    </lineage>
</organism>
<keyword evidence="1" id="KW-0833">Ubl conjugation pathway</keyword>
<evidence type="ECO:0000259" key="2">
    <source>
        <dbReference type="PROSITE" id="PS50181"/>
    </source>
</evidence>
<dbReference type="SUPFAM" id="SSF81383">
    <property type="entry name" value="F-box domain"/>
    <property type="match status" value="1"/>
</dbReference>
<dbReference type="PANTHER" id="PTHR12874:SF9">
    <property type="entry name" value="F-BOX ONLY PROTEIN 48"/>
    <property type="match status" value="1"/>
</dbReference>
<dbReference type="OrthoDB" id="10257471at2759"/>